<name>A0ABR1G0L6_AURAN</name>
<keyword evidence="4" id="KW-0732">Signal</keyword>
<feature type="transmembrane region" description="Helical" evidence="3">
    <location>
        <begin position="124"/>
        <end position="150"/>
    </location>
</feature>
<evidence type="ECO:0000256" key="1">
    <source>
        <dbReference type="ARBA" id="ARBA00006328"/>
    </source>
</evidence>
<proteinExistence type="inferred from homology"/>
<dbReference type="InterPro" id="IPR008030">
    <property type="entry name" value="NmrA-like"/>
</dbReference>
<comment type="caution">
    <text evidence="6">The sequence shown here is derived from an EMBL/GenBank/DDBJ whole genome shotgun (WGS) entry which is preliminary data.</text>
</comment>
<dbReference type="PANTHER" id="PTHR42748:SF7">
    <property type="entry name" value="NMRA LIKE REDOX SENSOR 1-RELATED"/>
    <property type="match status" value="1"/>
</dbReference>
<sequence>MSRTMAQKCVLLLALGAGHALRTPSRVTMSTLEKTKPRAPVTKTKALPLGSRNNVLKIPYTAPDKDWQPGERRREVERTLIHPYFRLGSVDDRAGEKFLGALRELFGGDWGLGVAKSEVRRAEAYAQVALALAFLPALVPAVLLVPFVVLSRKALWKEAVADSMEEHGAAFAEARDAYRANQERVVERLVAAELGRTNPTALGSVAVTMATSQEGKAVVEALLRSEKVAVAEVRAFVRDPESPKARALAALDARVTLAVADSCDASSLAKSLRGCDAAYLCTTLNRASAGTWAMDWDGGAYEIAQGEAFATACARLERLEPGRLKQVVYGTAPLRKWPGAFVVEPPIHYAAKWEIEALLVKAGVPLTCLRKCPYHENFTKLTVSGAGKDGVWRPGAYAIKALTPPEFVYNMLDPRDIGPWASIAFANPFLVGESLSIASDCLSGEQMADDANRAGLGEGAAFSYKMQPRLLFEMLAFVEPTFVYISGLQRWNSDGGAYDLDAGGVKRLRALHDGGTWKQHLEKDGLDQFTETMADLLPTSIK</sequence>
<evidence type="ECO:0000259" key="5">
    <source>
        <dbReference type="Pfam" id="PF05368"/>
    </source>
</evidence>
<dbReference type="InterPro" id="IPR036291">
    <property type="entry name" value="NAD(P)-bd_dom_sf"/>
</dbReference>
<dbReference type="Pfam" id="PF05368">
    <property type="entry name" value="NmrA"/>
    <property type="match status" value="1"/>
</dbReference>
<evidence type="ECO:0000256" key="3">
    <source>
        <dbReference type="SAM" id="Phobius"/>
    </source>
</evidence>
<feature type="signal peptide" evidence="4">
    <location>
        <begin position="1"/>
        <end position="20"/>
    </location>
</feature>
<feature type="chain" id="PRO_5046578272" description="NmrA-like domain-containing protein" evidence="4">
    <location>
        <begin position="21"/>
        <end position="542"/>
    </location>
</feature>
<evidence type="ECO:0000256" key="2">
    <source>
        <dbReference type="ARBA" id="ARBA00022857"/>
    </source>
</evidence>
<evidence type="ECO:0000313" key="7">
    <source>
        <dbReference type="Proteomes" id="UP001363151"/>
    </source>
</evidence>
<keyword evidence="3" id="KW-1133">Transmembrane helix</keyword>
<dbReference type="EMBL" id="JBBJCI010000151">
    <property type="protein sequence ID" value="KAK7242022.1"/>
    <property type="molecule type" value="Genomic_DNA"/>
</dbReference>
<dbReference type="Proteomes" id="UP001363151">
    <property type="component" value="Unassembled WGS sequence"/>
</dbReference>
<gene>
    <name evidence="6" type="ORF">SO694_00018360</name>
</gene>
<accession>A0ABR1G0L6</accession>
<evidence type="ECO:0000256" key="4">
    <source>
        <dbReference type="SAM" id="SignalP"/>
    </source>
</evidence>
<evidence type="ECO:0000313" key="6">
    <source>
        <dbReference type="EMBL" id="KAK7242022.1"/>
    </source>
</evidence>
<reference evidence="6 7" key="1">
    <citation type="submission" date="2024-03" db="EMBL/GenBank/DDBJ databases">
        <title>Aureococcus anophagefferens CCMP1851 and Kratosvirus quantuckense: Draft genome of a second virus-susceptible host strain in the model system.</title>
        <authorList>
            <person name="Chase E."/>
            <person name="Truchon A.R."/>
            <person name="Schepens W."/>
            <person name="Wilhelm S.W."/>
        </authorList>
    </citation>
    <scope>NUCLEOTIDE SEQUENCE [LARGE SCALE GENOMIC DNA]</scope>
    <source>
        <strain evidence="6 7">CCMP1851</strain>
    </source>
</reference>
<keyword evidence="2" id="KW-0521">NADP</keyword>
<feature type="domain" description="NmrA-like" evidence="5">
    <location>
        <begin position="205"/>
        <end position="511"/>
    </location>
</feature>
<keyword evidence="3" id="KW-0472">Membrane</keyword>
<dbReference type="Gene3D" id="3.40.50.720">
    <property type="entry name" value="NAD(P)-binding Rossmann-like Domain"/>
    <property type="match status" value="1"/>
</dbReference>
<keyword evidence="3" id="KW-0812">Transmembrane</keyword>
<dbReference type="PANTHER" id="PTHR42748">
    <property type="entry name" value="NITROGEN METABOLITE REPRESSION PROTEIN NMRA FAMILY MEMBER"/>
    <property type="match status" value="1"/>
</dbReference>
<comment type="similarity">
    <text evidence="1">Belongs to the NmrA-type oxidoreductase family.</text>
</comment>
<keyword evidence="7" id="KW-1185">Reference proteome</keyword>
<protein>
    <recommendedName>
        <fullName evidence="5">NmrA-like domain-containing protein</fullName>
    </recommendedName>
</protein>
<dbReference type="SUPFAM" id="SSF51735">
    <property type="entry name" value="NAD(P)-binding Rossmann-fold domains"/>
    <property type="match status" value="1"/>
</dbReference>
<organism evidence="6 7">
    <name type="scientific">Aureococcus anophagefferens</name>
    <name type="common">Harmful bloom alga</name>
    <dbReference type="NCBI Taxonomy" id="44056"/>
    <lineage>
        <taxon>Eukaryota</taxon>
        <taxon>Sar</taxon>
        <taxon>Stramenopiles</taxon>
        <taxon>Ochrophyta</taxon>
        <taxon>Pelagophyceae</taxon>
        <taxon>Pelagomonadales</taxon>
        <taxon>Pelagomonadaceae</taxon>
        <taxon>Aureococcus</taxon>
    </lineage>
</organism>
<dbReference type="InterPro" id="IPR051164">
    <property type="entry name" value="NmrA-like_oxidored"/>
</dbReference>